<evidence type="ECO:0000256" key="15">
    <source>
        <dbReference type="ARBA" id="ARBA00023170"/>
    </source>
</evidence>
<dbReference type="EC" id="2.7.10.1" evidence="3"/>
<feature type="transmembrane region" description="Helical" evidence="21">
    <location>
        <begin position="1149"/>
        <end position="1175"/>
    </location>
</feature>
<dbReference type="GO" id="GO:0050793">
    <property type="term" value="P:regulation of developmental process"/>
    <property type="evidence" value="ECO:0007669"/>
    <property type="project" value="UniProtKB-ARBA"/>
</dbReference>
<keyword evidence="9" id="KW-0418">Kinase</keyword>
<feature type="compositionally biased region" description="Polar residues" evidence="20">
    <location>
        <begin position="1631"/>
        <end position="1640"/>
    </location>
</feature>
<evidence type="ECO:0000256" key="22">
    <source>
        <dbReference type="SAM" id="SignalP"/>
    </source>
</evidence>
<evidence type="ECO:0000256" key="18">
    <source>
        <dbReference type="PROSITE-ProRule" id="PRU00352"/>
    </source>
</evidence>
<feature type="region of interest" description="Disordered" evidence="20">
    <location>
        <begin position="1622"/>
        <end position="1694"/>
    </location>
</feature>
<dbReference type="PROSITE" id="PS00107">
    <property type="entry name" value="PROTEIN_KINASE_ATP"/>
    <property type="match status" value="1"/>
</dbReference>
<dbReference type="GO" id="GO:0030182">
    <property type="term" value="P:neuron differentiation"/>
    <property type="evidence" value="ECO:0007669"/>
    <property type="project" value="UniProtKB-ARBA"/>
</dbReference>
<dbReference type="InterPro" id="IPR020635">
    <property type="entry name" value="Tyr_kinase_cat_dom"/>
</dbReference>
<keyword evidence="5 21" id="KW-0812">Transmembrane</keyword>
<organism evidence="26 27">
    <name type="scientific">Dermatophagoides farinae</name>
    <name type="common">American house dust mite</name>
    <dbReference type="NCBI Taxonomy" id="6954"/>
    <lineage>
        <taxon>Eukaryota</taxon>
        <taxon>Metazoa</taxon>
        <taxon>Ecdysozoa</taxon>
        <taxon>Arthropoda</taxon>
        <taxon>Chelicerata</taxon>
        <taxon>Arachnida</taxon>
        <taxon>Acari</taxon>
        <taxon>Acariformes</taxon>
        <taxon>Sarcoptiformes</taxon>
        <taxon>Astigmata</taxon>
        <taxon>Psoroptidia</taxon>
        <taxon>Analgoidea</taxon>
        <taxon>Pyroglyphidae</taxon>
        <taxon>Dermatophagoidinae</taxon>
        <taxon>Dermatophagoides</taxon>
    </lineage>
</organism>
<evidence type="ECO:0000256" key="19">
    <source>
        <dbReference type="PROSITE-ProRule" id="PRU10141"/>
    </source>
</evidence>
<evidence type="ECO:0000256" key="7">
    <source>
        <dbReference type="ARBA" id="ARBA00022737"/>
    </source>
</evidence>
<keyword evidence="13 21" id="KW-0472">Membrane</keyword>
<dbReference type="Gene3D" id="2.130.10.10">
    <property type="entry name" value="YVTN repeat-like/Quinoprotein amine dehydrogenase"/>
    <property type="match status" value="1"/>
</dbReference>
<dbReference type="InterPro" id="IPR014756">
    <property type="entry name" value="Ig_E-set"/>
</dbReference>
<dbReference type="Pfam" id="PF07714">
    <property type="entry name" value="PK_Tyr_Ser-Thr"/>
    <property type="match status" value="1"/>
</dbReference>
<evidence type="ECO:0000256" key="11">
    <source>
        <dbReference type="ARBA" id="ARBA00022843"/>
    </source>
</evidence>
<feature type="signal peptide" evidence="22">
    <location>
        <begin position="1"/>
        <end position="28"/>
    </location>
</feature>
<evidence type="ECO:0000256" key="8">
    <source>
        <dbReference type="ARBA" id="ARBA00022741"/>
    </source>
</evidence>
<reference evidence="26" key="4">
    <citation type="journal article" date="2022" name="Res Sq">
        <title>Comparative Genomics Reveals Insights into the Divergent Evolution of Astigmatic Mites and Household Pest Adaptations.</title>
        <authorList>
            <person name="Xiong Q."/>
            <person name="Wan A.T.-Y."/>
            <person name="Liu X.-Y."/>
            <person name="Fung C.S.-H."/>
            <person name="Xiao X."/>
            <person name="Malainual N."/>
            <person name="Hou J."/>
            <person name="Wang L."/>
            <person name="Wang M."/>
            <person name="Yang K."/>
            <person name="Cui Y."/>
            <person name="Leung E."/>
            <person name="Nong W."/>
            <person name="Shin S.-K."/>
            <person name="Au S."/>
            <person name="Jeong K.Y."/>
            <person name="Chew F.T."/>
            <person name="Hui J."/>
            <person name="Leung T.F."/>
            <person name="Tungtrongchitr A."/>
            <person name="Zhong N."/>
            <person name="Liu Z."/>
            <person name="Tsui S."/>
        </authorList>
    </citation>
    <scope>NUCLEOTIDE SEQUENCE</scope>
    <source>
        <strain evidence="26">Derf</strain>
        <tissue evidence="26">Whole organism</tissue>
    </source>
</reference>
<evidence type="ECO:0000259" key="23">
    <source>
        <dbReference type="PROSITE" id="PS50011"/>
    </source>
</evidence>
<feature type="region of interest" description="Disordered" evidence="20">
    <location>
        <begin position="1527"/>
        <end position="1559"/>
    </location>
</feature>
<gene>
    <name evidence="26" type="ORF">DERF_004592</name>
    <name evidence="25" type="ORF">HUG17_0647</name>
</gene>
<evidence type="ECO:0000256" key="17">
    <source>
        <dbReference type="ARBA" id="ARBA00051243"/>
    </source>
</evidence>
<evidence type="ECO:0000256" key="16">
    <source>
        <dbReference type="ARBA" id="ARBA00023180"/>
    </source>
</evidence>
<dbReference type="GO" id="GO:0004714">
    <property type="term" value="F:transmembrane receptor protein tyrosine kinase activity"/>
    <property type="evidence" value="ECO:0007669"/>
    <property type="project" value="UniProtKB-EC"/>
</dbReference>
<reference evidence="25" key="3">
    <citation type="journal article" date="2021" name="World Allergy Organ. J.">
        <title>Chromosome-level assembly of Dermatophagoides farinae genome and transcriptome reveals two novel allergens Der f 37 and Der f 39.</title>
        <authorList>
            <person name="Chen J."/>
            <person name="Cai Z."/>
            <person name="Fan D."/>
            <person name="Hu J."/>
            <person name="Hou Y."/>
            <person name="He Y."/>
            <person name="Zhang Z."/>
            <person name="Zhao Z."/>
            <person name="Gao P."/>
            <person name="Hu W."/>
            <person name="Sun J."/>
            <person name="Li J."/>
            <person name="Ji K."/>
        </authorList>
    </citation>
    <scope>NUCLEOTIDE SEQUENCE</scope>
    <source>
        <strain evidence="25">JKM2019</strain>
    </source>
</reference>
<keyword evidence="10 19" id="KW-0067">ATP-binding</keyword>
<keyword evidence="6 22" id="KW-0732">Signal</keyword>
<evidence type="ECO:0000256" key="21">
    <source>
        <dbReference type="SAM" id="Phobius"/>
    </source>
</evidence>
<keyword evidence="7" id="KW-0677">Repeat</keyword>
<dbReference type="EMBL" id="SDOV01000001">
    <property type="protein sequence ID" value="KAH7645109.1"/>
    <property type="molecule type" value="Genomic_DNA"/>
</dbReference>
<feature type="transmembrane region" description="Helical" evidence="21">
    <location>
        <begin position="1301"/>
        <end position="1324"/>
    </location>
</feature>
<dbReference type="SUPFAM" id="SSF101912">
    <property type="entry name" value="Sema domain"/>
    <property type="match status" value="1"/>
</dbReference>
<dbReference type="Proteomes" id="UP000790347">
    <property type="component" value="Unassembled WGS sequence"/>
</dbReference>
<feature type="region of interest" description="Disordered" evidence="20">
    <location>
        <begin position="1827"/>
        <end position="1848"/>
    </location>
</feature>
<comment type="catalytic activity">
    <reaction evidence="17">
        <text>L-tyrosyl-[protein] + ATP = O-phospho-L-tyrosyl-[protein] + ADP + H(+)</text>
        <dbReference type="Rhea" id="RHEA:10596"/>
        <dbReference type="Rhea" id="RHEA-COMP:10136"/>
        <dbReference type="Rhea" id="RHEA-COMP:20101"/>
        <dbReference type="ChEBI" id="CHEBI:15378"/>
        <dbReference type="ChEBI" id="CHEBI:30616"/>
        <dbReference type="ChEBI" id="CHEBI:46858"/>
        <dbReference type="ChEBI" id="CHEBI:61978"/>
        <dbReference type="ChEBI" id="CHEBI:456216"/>
        <dbReference type="EC" id="2.7.10.1"/>
    </reaction>
</comment>
<evidence type="ECO:0000256" key="10">
    <source>
        <dbReference type="ARBA" id="ARBA00022840"/>
    </source>
</evidence>
<dbReference type="PRINTS" id="PR00109">
    <property type="entry name" value="TYRKINASE"/>
</dbReference>
<dbReference type="InterPro" id="IPR008266">
    <property type="entry name" value="Tyr_kinase_AS"/>
</dbReference>
<keyword evidence="16" id="KW-0325">Glycoprotein</keyword>
<keyword evidence="4" id="KW-0808">Transferase</keyword>
<dbReference type="Gene3D" id="2.60.40.10">
    <property type="entry name" value="Immunoglobulins"/>
    <property type="match status" value="2"/>
</dbReference>
<dbReference type="PROSITE" id="PS51004">
    <property type="entry name" value="SEMA"/>
    <property type="match status" value="1"/>
</dbReference>
<evidence type="ECO:0000256" key="4">
    <source>
        <dbReference type="ARBA" id="ARBA00022679"/>
    </source>
</evidence>
<dbReference type="Proteomes" id="UP000828236">
    <property type="component" value="Unassembled WGS sequence"/>
</dbReference>
<evidence type="ECO:0000256" key="2">
    <source>
        <dbReference type="ARBA" id="ARBA00004308"/>
    </source>
</evidence>
<evidence type="ECO:0000256" key="20">
    <source>
        <dbReference type="SAM" id="MobiDB-lite"/>
    </source>
</evidence>
<dbReference type="PANTHER" id="PTHR24416">
    <property type="entry name" value="TYROSINE-PROTEIN KINASE RECEPTOR"/>
    <property type="match status" value="1"/>
</dbReference>
<dbReference type="InterPro" id="IPR015943">
    <property type="entry name" value="WD40/YVTN_repeat-like_dom_sf"/>
</dbReference>
<proteinExistence type="predicted"/>
<evidence type="ECO:0000256" key="14">
    <source>
        <dbReference type="ARBA" id="ARBA00023137"/>
    </source>
</evidence>
<evidence type="ECO:0000313" key="25">
    <source>
        <dbReference type="EMBL" id="KAH7645109.1"/>
    </source>
</evidence>
<dbReference type="PROSITE" id="PS00109">
    <property type="entry name" value="PROTEIN_KINASE_TYR"/>
    <property type="match status" value="1"/>
</dbReference>
<dbReference type="FunFam" id="1.10.510.10:FF:001512">
    <property type="entry name" value="Receptor tyrosine-protein kinase erbB-2"/>
    <property type="match status" value="1"/>
</dbReference>
<dbReference type="SUPFAM" id="SSF56112">
    <property type="entry name" value="Protein kinase-like (PK-like)"/>
    <property type="match status" value="1"/>
</dbReference>
<evidence type="ECO:0000259" key="24">
    <source>
        <dbReference type="PROSITE" id="PS51004"/>
    </source>
</evidence>
<evidence type="ECO:0000256" key="3">
    <source>
        <dbReference type="ARBA" id="ARBA00011902"/>
    </source>
</evidence>
<dbReference type="Gene3D" id="1.10.510.10">
    <property type="entry name" value="Transferase(Phosphotransferase) domain 1"/>
    <property type="match status" value="1"/>
</dbReference>
<sequence>MAILNHRLRKIFILYLLLHMTIDPGIDCWSFEKLNFFRPRQPSSLNLMKPEKMKTTTPTNKQLSYIDSENIFHFVLNPNNDTIKNQQFHLINFTISDQSSPSFYTMYRTNENEFFIGSNNIVYRVDLIENTADDDNDENEFKFHLFGQLSLGPYEINRQCMQTIDNNRTNRQQLIDNQIIQIFQFHSTIFVCGTNRCGLCDGVRKDFSKTKIYASSIKNFSGECQVDLQSTTQLPSSRIKMAMKMDNNNAATNYDDYLKPINFISTLNGHHGSLIFFGKHDDIDVLYTAYSNDGRDKSLQLPFITARVLNNNGFHYVRHEGNECSRIKLESQDYQFNFIAGFNYDNFVYFLFMEHHESSNNQQLRLGRLCENDPHPFFSYMEITLKCNDFYSSRVAHLSLALNGDEYLGFKLNSSQEQDAQLLISFNKNSEHDGESLVCQFSMAKISEHFLDGFNRCTLNGRGKWLRKLTNYDTVQCKETTFNNKLSGEQNQCPYTNANRYIDYDIPLDGQPLINIKKDHITSLGSIFINNQYQHLFVGTTNGFLYKFLRKLNKNHELKFNYRLKLDESLLSLQQVSFDIETATFYLLSSHHLYRYPIVSCSLYKTCSTCFQSKSYHTELCYWHNNQCVLKKSIDNNKNLQQPTCDPIVQSFEPKQGPIQGGSIVKFYGKNFGESKSTPNSFIQIKIGHIPCNIIDGNDTFVQCQIARNDSNHEHDATILFYARDMLDFSRRQFLINGEIELNEKFRFSSPIVCGIHPTFGPFAGGTQLLLLGKYLDIGSNVSLKLGDQQCKTLTRGHRYFICDTMPLNNHSVNQLLHPEHKTIQFKIDNFDTNLGKNRDSFSLQSPELIFDNKINNIDTCEDLQLFSKQSNVKPRQRRRRRRIHRNQNQFLMESSSLVDRFLFRFHKLIQENQTIEFDKIFQYKRNPNHIKLDDTNAGGFYSDYSTLNFDGTNFQSILYPELELIFKSIDDSSSSSSSFNLNQKTKHVFTQCNYQHPTKSRSSYLSCYIPPLNSLNVDDSYLPLQAQYILHLDDNIQSNGSVIFHPDPKFYPLNMTTVSESNRSLVLLGENLSTDFPIKIIINGYYHCYPKKRGINHIYCDVDIAGQELDDLIDIPMNVTVTVGSNTTRLGEMVFKPYVSAFNKSKAMMPYIVIGFLIMLTTLLIGLCFIWLYVRDHVKNEKSNFNNNTGYNLIERPLTMSEIETQNLLDESFEEIENGLELREEIQKKNLILIDINRLKLLEPLGEGNYGFVFRGQLDDDENNVVAVKTVKDPKFKCFLLDEVKLMKDFRHQNVMSLKYVTIICPIPPLYSAPSLALVFPLMHRGDLRSYVSDDSNLPCLRDLINYSTQIASGMDYLSQQNFVHRDLAARNCLLDKNNRVKIGDFGLSRRYQEDKTYYRATNNETQLPLRWMALESLTDNCFTTKSDVWSYGVLVWELYTRGRVPYQDEISKSAPQPDTLIRYLSNGYRLPKPWIPDIFWIVNMRCWLPEPEARPTFAEIVDNLCEITRLFIAKRANMDQNCNKLSPPLNGTTTTTTLNSTNPSQFFNNPNQQSPSSTVFTLNTQFNNNNNNNFSLNFEDPFIKNRLTNIFESLRNEYRSTKQLLDDDLYRARYDYCNLKQNDDGHGNFPSNNKNTLRSNHNHQQQRQQSINSGGRQQNSSIQQSSFHHQPEDYDQQITEPSSLQHQQQRQPMHDPLFQKIFGANTTDNENNSRIQSMMISNENDQSPPPYLEATSLPPNTPTTMMMMANQFDYSIPRPQSLPPPPQRQQQQQQQQETIFSAQSPFTTINNNQSNSINENDNNPMMVMKQESDHNKQMIMMRNEFSSRGGGSVGGGGDTLSPTNRL</sequence>
<comment type="caution">
    <text evidence="26">The sequence shown here is derived from an EMBL/GenBank/DDBJ whole genome shotgun (WGS) entry which is preliminary data.</text>
</comment>
<dbReference type="Pfam" id="PF01403">
    <property type="entry name" value="Sema"/>
    <property type="match status" value="1"/>
</dbReference>
<dbReference type="GO" id="GO:0006909">
    <property type="term" value="P:phagocytosis"/>
    <property type="evidence" value="ECO:0007669"/>
    <property type="project" value="TreeGrafter"/>
</dbReference>
<dbReference type="GO" id="GO:0016477">
    <property type="term" value="P:cell migration"/>
    <property type="evidence" value="ECO:0007669"/>
    <property type="project" value="TreeGrafter"/>
</dbReference>
<dbReference type="InterPro" id="IPR017441">
    <property type="entry name" value="Protein_kinase_ATP_BS"/>
</dbReference>
<dbReference type="InterPro" id="IPR050122">
    <property type="entry name" value="RTK"/>
</dbReference>
<comment type="subcellular location">
    <subcellularLocation>
        <location evidence="2">Endomembrane system</location>
    </subcellularLocation>
    <subcellularLocation>
        <location evidence="1">Membrane</location>
        <topology evidence="1">Single-pass membrane protein</topology>
    </subcellularLocation>
</comment>
<dbReference type="InterPro" id="IPR001627">
    <property type="entry name" value="Semap_dom"/>
</dbReference>
<dbReference type="Pfam" id="PF01833">
    <property type="entry name" value="TIG"/>
    <property type="match status" value="2"/>
</dbReference>
<reference evidence="25" key="2">
    <citation type="submission" date="2020-06" db="EMBL/GenBank/DDBJ databases">
        <authorList>
            <person name="Ji K."/>
            <person name="Li J."/>
        </authorList>
    </citation>
    <scope>NUCLEOTIDE SEQUENCE</scope>
    <source>
        <strain evidence="25">JKM2019</strain>
        <tissue evidence="25">Whole body</tissue>
    </source>
</reference>
<feature type="chain" id="PRO_5038324697" description="receptor protein-tyrosine kinase" evidence="22">
    <location>
        <begin position="29"/>
        <end position="1848"/>
    </location>
</feature>
<evidence type="ECO:0000313" key="27">
    <source>
        <dbReference type="Proteomes" id="UP000790347"/>
    </source>
</evidence>
<dbReference type="SUPFAM" id="SSF81296">
    <property type="entry name" value="E set domains"/>
    <property type="match status" value="2"/>
</dbReference>
<dbReference type="GO" id="GO:0051130">
    <property type="term" value="P:positive regulation of cellular component organization"/>
    <property type="evidence" value="ECO:0007669"/>
    <property type="project" value="UniProtKB-ARBA"/>
</dbReference>
<evidence type="ECO:0000256" key="1">
    <source>
        <dbReference type="ARBA" id="ARBA00004167"/>
    </source>
</evidence>
<evidence type="ECO:0000256" key="9">
    <source>
        <dbReference type="ARBA" id="ARBA00022777"/>
    </source>
</evidence>
<reference evidence="26" key="1">
    <citation type="submission" date="2013-05" db="EMBL/GenBank/DDBJ databases">
        <authorList>
            <person name="Yim A.K.Y."/>
            <person name="Chan T.F."/>
            <person name="Ji K.M."/>
            <person name="Liu X.Y."/>
            <person name="Zhou J.W."/>
            <person name="Li R.Q."/>
            <person name="Yang K.Y."/>
            <person name="Li J."/>
            <person name="Li M."/>
            <person name="Law P.T.W."/>
            <person name="Wu Y.L."/>
            <person name="Cai Z.L."/>
            <person name="Qin H."/>
            <person name="Bao Y."/>
            <person name="Leung R.K.K."/>
            <person name="Ng P.K.S."/>
            <person name="Zou J."/>
            <person name="Zhong X.J."/>
            <person name="Ran P.X."/>
            <person name="Zhong N.S."/>
            <person name="Liu Z.G."/>
            <person name="Tsui S.K.W."/>
        </authorList>
    </citation>
    <scope>NUCLEOTIDE SEQUENCE</scope>
    <source>
        <strain evidence="26">Derf</strain>
        <tissue evidence="26">Whole organism</tissue>
    </source>
</reference>
<feature type="compositionally biased region" description="Polar residues" evidence="20">
    <location>
        <begin position="1678"/>
        <end position="1693"/>
    </location>
</feature>
<feature type="compositionally biased region" description="Low complexity" evidence="20">
    <location>
        <begin position="1644"/>
        <end position="1663"/>
    </location>
</feature>
<dbReference type="PANTHER" id="PTHR24416:SF564">
    <property type="entry name" value="MACROPHAGE-STIMULATING PROTEIN RECEPTOR"/>
    <property type="match status" value="1"/>
</dbReference>
<feature type="domain" description="Sema" evidence="24">
    <location>
        <begin position="73"/>
        <end position="598"/>
    </location>
</feature>
<dbReference type="GO" id="GO:0043235">
    <property type="term" value="C:receptor complex"/>
    <property type="evidence" value="ECO:0007669"/>
    <property type="project" value="TreeGrafter"/>
</dbReference>
<dbReference type="InterPro" id="IPR001245">
    <property type="entry name" value="Ser-Thr/Tyr_kinase_cat_dom"/>
</dbReference>
<keyword evidence="11" id="KW-0832">Ubl conjugation</keyword>
<keyword evidence="15 25" id="KW-0675">Receptor</keyword>
<accession>A0A922I1S1</accession>
<dbReference type="SMART" id="SM00429">
    <property type="entry name" value="IPT"/>
    <property type="match status" value="3"/>
</dbReference>
<dbReference type="InterPro" id="IPR011009">
    <property type="entry name" value="Kinase-like_dom_sf"/>
</dbReference>
<feature type="domain" description="Protein kinase" evidence="23">
    <location>
        <begin position="1240"/>
        <end position="1514"/>
    </location>
</feature>
<comment type="caution">
    <text evidence="18">Lacks conserved residue(s) required for the propagation of feature annotation.</text>
</comment>
<feature type="compositionally biased region" description="Gly residues" evidence="20">
    <location>
        <begin position="1830"/>
        <end position="1840"/>
    </location>
</feature>
<dbReference type="GO" id="GO:0005886">
    <property type="term" value="C:plasma membrane"/>
    <property type="evidence" value="ECO:0007669"/>
    <property type="project" value="TreeGrafter"/>
</dbReference>
<dbReference type="InterPro" id="IPR036352">
    <property type="entry name" value="Semap_dom_sf"/>
</dbReference>
<dbReference type="GO" id="GO:0007169">
    <property type="term" value="P:cell surface receptor protein tyrosine kinase signaling pathway"/>
    <property type="evidence" value="ECO:0007669"/>
    <property type="project" value="TreeGrafter"/>
</dbReference>
<keyword evidence="12 21" id="KW-1133">Transmembrane helix</keyword>
<protein>
    <recommendedName>
        <fullName evidence="3">receptor protein-tyrosine kinase</fullName>
        <ecNumber evidence="3">2.7.10.1</ecNumber>
    </recommendedName>
</protein>
<keyword evidence="8 19" id="KW-0547">Nucleotide-binding</keyword>
<dbReference type="GO" id="GO:0048468">
    <property type="term" value="P:cell development"/>
    <property type="evidence" value="ECO:0007669"/>
    <property type="project" value="UniProtKB-ARBA"/>
</dbReference>
<dbReference type="CDD" id="cd00192">
    <property type="entry name" value="PTKc"/>
    <property type="match status" value="1"/>
</dbReference>
<dbReference type="GO" id="GO:0012505">
    <property type="term" value="C:endomembrane system"/>
    <property type="evidence" value="ECO:0007669"/>
    <property type="project" value="UniProtKB-SubCell"/>
</dbReference>
<dbReference type="EMBL" id="ASGP02000002">
    <property type="protein sequence ID" value="KAH9520912.1"/>
    <property type="molecule type" value="Genomic_DNA"/>
</dbReference>
<evidence type="ECO:0000256" key="5">
    <source>
        <dbReference type="ARBA" id="ARBA00022692"/>
    </source>
</evidence>
<evidence type="ECO:0000256" key="6">
    <source>
        <dbReference type="ARBA" id="ARBA00022729"/>
    </source>
</evidence>
<feature type="region of interest" description="Disordered" evidence="20">
    <location>
        <begin position="1723"/>
        <end position="1780"/>
    </location>
</feature>
<evidence type="ECO:0000313" key="26">
    <source>
        <dbReference type="EMBL" id="KAH9520912.1"/>
    </source>
</evidence>
<dbReference type="CDD" id="cd00603">
    <property type="entry name" value="IPT_PCSR"/>
    <property type="match status" value="1"/>
</dbReference>
<dbReference type="SMART" id="SM00630">
    <property type="entry name" value="Sema"/>
    <property type="match status" value="1"/>
</dbReference>
<dbReference type="PROSITE" id="PS50011">
    <property type="entry name" value="PROTEIN_KINASE_DOM"/>
    <property type="match status" value="1"/>
</dbReference>
<evidence type="ECO:0000256" key="12">
    <source>
        <dbReference type="ARBA" id="ARBA00022989"/>
    </source>
</evidence>
<keyword evidence="14" id="KW-0829">Tyrosine-protein kinase</keyword>
<dbReference type="SMART" id="SM00219">
    <property type="entry name" value="TyrKc"/>
    <property type="match status" value="1"/>
</dbReference>
<dbReference type="GO" id="GO:0005524">
    <property type="term" value="F:ATP binding"/>
    <property type="evidence" value="ECO:0007669"/>
    <property type="project" value="UniProtKB-UniRule"/>
</dbReference>
<dbReference type="InterPro" id="IPR002909">
    <property type="entry name" value="IPT_dom"/>
</dbReference>
<dbReference type="InterPro" id="IPR013783">
    <property type="entry name" value="Ig-like_fold"/>
</dbReference>
<feature type="binding site" evidence="19">
    <location>
        <position position="1270"/>
    </location>
    <ligand>
        <name>ATP</name>
        <dbReference type="ChEBI" id="CHEBI:30616"/>
    </ligand>
</feature>
<name>A0A922I1S1_DERFA</name>
<evidence type="ECO:0000256" key="13">
    <source>
        <dbReference type="ARBA" id="ARBA00023136"/>
    </source>
</evidence>
<keyword evidence="27" id="KW-1185">Reference proteome</keyword>
<dbReference type="InterPro" id="IPR000719">
    <property type="entry name" value="Prot_kinase_dom"/>
</dbReference>